<dbReference type="Gene3D" id="3.40.50.1820">
    <property type="entry name" value="alpha/beta hydrolase"/>
    <property type="match status" value="1"/>
</dbReference>
<dbReference type="GO" id="GO:0004301">
    <property type="term" value="F:epoxide hydrolase activity"/>
    <property type="evidence" value="ECO:0007669"/>
    <property type="project" value="TreeGrafter"/>
</dbReference>
<name>A0A4Z1EDJ8_9HELO</name>
<dbReference type="PRINTS" id="PR00412">
    <property type="entry name" value="EPOXHYDRLASE"/>
</dbReference>
<evidence type="ECO:0000256" key="2">
    <source>
        <dbReference type="ARBA" id="ARBA00022797"/>
    </source>
</evidence>
<keyword evidence="2" id="KW-0058">Aromatic hydrocarbons catabolism</keyword>
<sequence length="412" mass="47065">MPDIHPFNISVTQHKINALQAKLSLATFPDELPSEPTSEWDQGPPLSEIQRLTEKWKTWDSRNVENSLNKYPQFTTKIDVEGFGELDLHFLHQQSPVKNAIPLLFVHGWPGSFLEVLKILPHLQNPASTTSPHPSFHIVAPSLPNFGFSSGVKKRGFAMAQYAETLNKLMLKLGYDEYVTQAGDWGFWITRLIGKLYPKHCKASHLNMVYAQPPTLFSNPIEKIGDMFMPYSELEKRTVERRKWFQAESRGYNVLQSSKPQTLAYGLADSPIALLGWIYEKLHDWSDEYPWTDDEILTWVSIYYFSTAGPGAPQRIYYETMHTSEDKECTVEKLQKWTADVKLGLAYNPRDLENVPKRWGRTLGNVVYEVENDSGGHFYSHEKPDMLARGLRAMFGKGGEAFGIVKGRDGYE</sequence>
<dbReference type="Proteomes" id="UP000297777">
    <property type="component" value="Unassembled WGS sequence"/>
</dbReference>
<keyword evidence="7" id="KW-1185">Reference proteome</keyword>
<feature type="active site" description="Nucleophile" evidence="4">
    <location>
        <position position="184"/>
    </location>
</feature>
<feature type="active site" description="Proton donor" evidence="4">
    <location>
        <position position="317"/>
    </location>
</feature>
<feature type="active site" description="Proton acceptor" evidence="4">
    <location>
        <position position="377"/>
    </location>
</feature>
<dbReference type="InterPro" id="IPR000639">
    <property type="entry name" value="Epox_hydrolase-like"/>
</dbReference>
<dbReference type="PANTHER" id="PTHR21661">
    <property type="entry name" value="EPOXIDE HYDROLASE 1-RELATED"/>
    <property type="match status" value="1"/>
</dbReference>
<protein>
    <recommendedName>
        <fullName evidence="5">Epoxide hydrolase N-terminal domain-containing protein</fullName>
    </recommendedName>
</protein>
<reference evidence="6 7" key="1">
    <citation type="submission" date="2017-12" db="EMBL/GenBank/DDBJ databases">
        <title>Comparative genomics of Botrytis spp.</title>
        <authorList>
            <person name="Valero-Jimenez C.A."/>
            <person name="Tapia P."/>
            <person name="Veloso J."/>
            <person name="Silva-Moreno E."/>
            <person name="Staats M."/>
            <person name="Valdes J.H."/>
            <person name="Van Kan J.A.L."/>
        </authorList>
    </citation>
    <scope>NUCLEOTIDE SEQUENCE [LARGE SCALE GENOMIC DNA]</scope>
    <source>
        <strain evidence="6 7">Bt9001</strain>
    </source>
</reference>
<dbReference type="GO" id="GO:0097176">
    <property type="term" value="P:epoxide metabolic process"/>
    <property type="evidence" value="ECO:0007669"/>
    <property type="project" value="TreeGrafter"/>
</dbReference>
<dbReference type="SUPFAM" id="SSF53474">
    <property type="entry name" value="alpha/beta-Hydrolases"/>
    <property type="match status" value="1"/>
</dbReference>
<evidence type="ECO:0000313" key="6">
    <source>
        <dbReference type="EMBL" id="TGO09560.1"/>
    </source>
</evidence>
<dbReference type="InterPro" id="IPR029058">
    <property type="entry name" value="AB_hydrolase_fold"/>
</dbReference>
<feature type="domain" description="Epoxide hydrolase N-terminal" evidence="5">
    <location>
        <begin position="4"/>
        <end position="116"/>
    </location>
</feature>
<evidence type="ECO:0000313" key="7">
    <source>
        <dbReference type="Proteomes" id="UP000297777"/>
    </source>
</evidence>
<dbReference type="InterPro" id="IPR016292">
    <property type="entry name" value="Epoxide_hydrolase"/>
</dbReference>
<dbReference type="EMBL" id="PQXH01000161">
    <property type="protein sequence ID" value="TGO09560.1"/>
    <property type="molecule type" value="Genomic_DNA"/>
</dbReference>
<evidence type="ECO:0000256" key="3">
    <source>
        <dbReference type="ARBA" id="ARBA00022801"/>
    </source>
</evidence>
<keyword evidence="3" id="KW-0378">Hydrolase</keyword>
<dbReference type="PANTHER" id="PTHR21661:SF35">
    <property type="entry name" value="EPOXIDE HYDROLASE"/>
    <property type="match status" value="1"/>
</dbReference>
<dbReference type="OrthoDB" id="7130006at2759"/>
<gene>
    <name evidence="6" type="ORF">BTUL_0161g00130</name>
</gene>
<dbReference type="AlphaFoldDB" id="A0A4Z1EDJ8"/>
<proteinExistence type="inferred from homology"/>
<evidence type="ECO:0000259" key="5">
    <source>
        <dbReference type="Pfam" id="PF06441"/>
    </source>
</evidence>
<dbReference type="InterPro" id="IPR010497">
    <property type="entry name" value="Epoxide_hydro_N"/>
</dbReference>
<dbReference type="PIRSF" id="PIRSF001112">
    <property type="entry name" value="Epoxide_hydrolase"/>
    <property type="match status" value="1"/>
</dbReference>
<comment type="caution">
    <text evidence="6">The sequence shown here is derived from an EMBL/GenBank/DDBJ whole genome shotgun (WGS) entry which is preliminary data.</text>
</comment>
<organism evidence="6 7">
    <name type="scientific">Botrytis tulipae</name>
    <dbReference type="NCBI Taxonomy" id="87230"/>
    <lineage>
        <taxon>Eukaryota</taxon>
        <taxon>Fungi</taxon>
        <taxon>Dikarya</taxon>
        <taxon>Ascomycota</taxon>
        <taxon>Pezizomycotina</taxon>
        <taxon>Leotiomycetes</taxon>
        <taxon>Helotiales</taxon>
        <taxon>Sclerotiniaceae</taxon>
        <taxon>Botrytis</taxon>
    </lineage>
</organism>
<accession>A0A4Z1EDJ8</accession>
<dbReference type="Pfam" id="PF06441">
    <property type="entry name" value="EHN"/>
    <property type="match status" value="1"/>
</dbReference>
<comment type="similarity">
    <text evidence="1">Belongs to the peptidase S33 family.</text>
</comment>
<evidence type="ECO:0000256" key="1">
    <source>
        <dbReference type="ARBA" id="ARBA00010088"/>
    </source>
</evidence>
<evidence type="ECO:0000256" key="4">
    <source>
        <dbReference type="PIRSR" id="PIRSR001112-1"/>
    </source>
</evidence>